<reference evidence="6 9" key="1">
    <citation type="submission" date="2018-02" db="EMBL/GenBank/DDBJ databases">
        <title>Deep subsurface shale carbon reservoir microbial communities from Ohio and West Virginia, USA.</title>
        <authorList>
            <person name="Wrighton K."/>
        </authorList>
    </citation>
    <scope>NUCLEOTIDE SEQUENCE [LARGE SCALE GENOMIC DNA]</scope>
    <source>
        <strain evidence="6 9">UTICA-S1B6</strain>
    </source>
</reference>
<dbReference type="PROSITE" id="PS51384">
    <property type="entry name" value="FAD_FR"/>
    <property type="match status" value="1"/>
</dbReference>
<dbReference type="InterPro" id="IPR001709">
    <property type="entry name" value="Flavoprot_Pyr_Nucl_cyt_Rdtase"/>
</dbReference>
<dbReference type="InterPro" id="IPR029039">
    <property type="entry name" value="Flavoprotein-like_sf"/>
</dbReference>
<feature type="domain" description="Flavodoxin-like" evidence="4">
    <location>
        <begin position="334"/>
        <end position="469"/>
    </location>
</feature>
<dbReference type="EMBL" id="PTIU01000008">
    <property type="protein sequence ID" value="PPK54952.1"/>
    <property type="molecule type" value="Genomic_DNA"/>
</dbReference>
<dbReference type="Proteomes" id="UP000239446">
    <property type="component" value="Unassembled WGS sequence"/>
</dbReference>
<keyword evidence="2" id="KW-0288">FMN</keyword>
<dbReference type="SUPFAM" id="SSF63380">
    <property type="entry name" value="Riboflavin synthase domain-like"/>
    <property type="match status" value="1"/>
</dbReference>
<feature type="domain" description="FAD-binding FR-type" evidence="5">
    <location>
        <begin position="485"/>
        <end position="602"/>
    </location>
</feature>
<proteinExistence type="predicted"/>
<feature type="transmembrane region" description="Helical" evidence="3">
    <location>
        <begin position="289"/>
        <end position="315"/>
    </location>
</feature>
<keyword evidence="3" id="KW-0472">Membrane</keyword>
<dbReference type="AlphaFoldDB" id="A0A2S6G709"/>
<keyword evidence="3" id="KW-0812">Transmembrane</keyword>
<dbReference type="Pfam" id="PF00175">
    <property type="entry name" value="NAD_binding_1"/>
    <property type="match status" value="1"/>
</dbReference>
<dbReference type="Pfam" id="PF03929">
    <property type="entry name" value="PepSY_TM"/>
    <property type="match status" value="1"/>
</dbReference>
<dbReference type="GO" id="GO:0050660">
    <property type="term" value="F:flavin adenine dinucleotide binding"/>
    <property type="evidence" value="ECO:0007669"/>
    <property type="project" value="TreeGrafter"/>
</dbReference>
<keyword evidence="9" id="KW-1185">Reference proteome</keyword>
<sequence>MWRKLHFYPGLLAAPFLILLAITGVILAVSPALERSSAVVPSDGMISVAQLAQSVVERYPSAEQIKRTPSGAVIVYYTRDGKPGADLVNPETGETIGPYEPSALFRWVKDLHRSFLLDEAGRVLAGVLAAIMVLMCISGAFMLARRAGGWLLLLRGFKGSGDSRVHSELARFALIGLLLSALTGSYMSATRFGLLPEPADNEPPFPMEVSDGEPLPVGSMEALRSTDVNNLRELVFPYPGDPRDVFSLSTRQGAGFIDQATGQFVEYKSASTGNQVVEWIVRLHTGEGLWWLGLLLGLAALTVPVLSITGIRVWWSRRASGDVQDNASPADADTVILIGSEGNSTRGFAGDLHAQLSRAGRCVHSADMNALAEEYPRASLLFVLTSTYGDGAAPASASRFMEKLALFRCSTNLKFAVLGFGDRQFPRFCQFAKDVDVALASHGLARLQSPAFVDQKSPEQFSQWGSRLAEVTGLNIRLSHNPAPPALLDLELVDRADFGVEVEAPTSILRFRPDAGTKRWINRVGNKRDPLVDFHAGDLIGVCPPGDDKPRYYSLASSSDDGLLEICVRRLPGGKCSGFLHGLQPGERIQGFIQPNPEFRPAPGSHPVILIGAGAGIGPLAGFIRKNDARHPMYLYWGGRDPHSDYLYRPELGSYLRDQRLTGLRTAFSRTRESAYVQDKLNEDAQNVRKMIEMGAQVLVCGGSGMAAEVRAVINNILKPLKTDIESLKQEGRYLEDVY</sequence>
<dbReference type="InterPro" id="IPR008333">
    <property type="entry name" value="Cbr1-like_FAD-bd_dom"/>
</dbReference>
<dbReference type="PRINTS" id="PR00371">
    <property type="entry name" value="FPNCR"/>
</dbReference>
<accession>A0A2S6G709</accession>
<evidence type="ECO:0000256" key="2">
    <source>
        <dbReference type="ARBA" id="ARBA00022643"/>
    </source>
</evidence>
<comment type="caution">
    <text evidence="7">The sequence shown here is derived from an EMBL/GenBank/DDBJ whole genome shotgun (WGS) entry which is preliminary data.</text>
</comment>
<keyword evidence="1" id="KW-0285">Flavoprotein</keyword>
<dbReference type="Gene3D" id="2.40.30.10">
    <property type="entry name" value="Translation factors"/>
    <property type="match status" value="1"/>
</dbReference>
<dbReference type="SUPFAM" id="SSF52343">
    <property type="entry name" value="Ferredoxin reductase-like, C-terminal NADP-linked domain"/>
    <property type="match status" value="1"/>
</dbReference>
<feature type="transmembrane region" description="Helical" evidence="3">
    <location>
        <begin position="123"/>
        <end position="148"/>
    </location>
</feature>
<dbReference type="Proteomes" id="UP000239648">
    <property type="component" value="Unassembled WGS sequence"/>
</dbReference>
<evidence type="ECO:0000256" key="1">
    <source>
        <dbReference type="ARBA" id="ARBA00022630"/>
    </source>
</evidence>
<evidence type="ECO:0000313" key="8">
    <source>
        <dbReference type="Proteomes" id="UP000239446"/>
    </source>
</evidence>
<dbReference type="Pfam" id="PF00258">
    <property type="entry name" value="Flavodoxin_1"/>
    <property type="match status" value="1"/>
</dbReference>
<dbReference type="GO" id="GO:0010181">
    <property type="term" value="F:FMN binding"/>
    <property type="evidence" value="ECO:0007669"/>
    <property type="project" value="InterPro"/>
</dbReference>
<evidence type="ECO:0000313" key="7">
    <source>
        <dbReference type="EMBL" id="PPK54952.1"/>
    </source>
</evidence>
<dbReference type="RefSeq" id="WP_104415817.1">
    <property type="nucleotide sequence ID" value="NZ_PTIT01000008.1"/>
</dbReference>
<dbReference type="PANTHER" id="PTHR19384">
    <property type="entry name" value="NITRIC OXIDE SYNTHASE-RELATED"/>
    <property type="match status" value="1"/>
</dbReference>
<dbReference type="InterPro" id="IPR017938">
    <property type="entry name" value="Riboflavin_synthase-like_b-brl"/>
</dbReference>
<dbReference type="EMBL" id="PTIT01000008">
    <property type="protein sequence ID" value="PPK51916.1"/>
    <property type="molecule type" value="Genomic_DNA"/>
</dbReference>
<dbReference type="GO" id="GO:0004783">
    <property type="term" value="F:sulfite reductase (NADPH) activity"/>
    <property type="evidence" value="ECO:0007669"/>
    <property type="project" value="TreeGrafter"/>
</dbReference>
<dbReference type="GO" id="GO:0016655">
    <property type="term" value="F:oxidoreductase activity, acting on NAD(P)H, quinone or similar compound as acceptor"/>
    <property type="evidence" value="ECO:0007669"/>
    <property type="project" value="UniProtKB-ARBA"/>
</dbReference>
<dbReference type="InterPro" id="IPR017927">
    <property type="entry name" value="FAD-bd_FR_type"/>
</dbReference>
<name>A0A2S6G709_9GAMM</name>
<dbReference type="Gene3D" id="3.40.50.360">
    <property type="match status" value="1"/>
</dbReference>
<protein>
    <submittedName>
        <fullName evidence="7">Sulfite reductase (NADPH) flavoprotein alpha-component</fullName>
    </submittedName>
</protein>
<dbReference type="InterPro" id="IPR005625">
    <property type="entry name" value="PepSY-ass_TM"/>
</dbReference>
<evidence type="ECO:0000313" key="6">
    <source>
        <dbReference type="EMBL" id="PPK51916.1"/>
    </source>
</evidence>
<dbReference type="InterPro" id="IPR039261">
    <property type="entry name" value="FNR_nucleotide-bd"/>
</dbReference>
<dbReference type="Pfam" id="PF00970">
    <property type="entry name" value="FAD_binding_6"/>
    <property type="match status" value="1"/>
</dbReference>
<evidence type="ECO:0000259" key="4">
    <source>
        <dbReference type="PROSITE" id="PS50902"/>
    </source>
</evidence>
<reference evidence="7 8" key="2">
    <citation type="submission" date="2018-02" db="EMBL/GenBank/DDBJ databases">
        <title>Subsurface microbial communities from deep shales in Ohio and West Virginia, USA.</title>
        <authorList>
            <person name="Wrighton K."/>
        </authorList>
    </citation>
    <scope>NUCLEOTIDE SEQUENCE [LARGE SCALE GENOMIC DNA]</scope>
    <source>
        <strain evidence="7 8">UTICA-S1B9</strain>
    </source>
</reference>
<evidence type="ECO:0000313" key="9">
    <source>
        <dbReference type="Proteomes" id="UP000239648"/>
    </source>
</evidence>
<dbReference type="GO" id="GO:0005829">
    <property type="term" value="C:cytosol"/>
    <property type="evidence" value="ECO:0007669"/>
    <property type="project" value="TreeGrafter"/>
</dbReference>
<dbReference type="CDD" id="cd06201">
    <property type="entry name" value="SiR_like2"/>
    <property type="match status" value="1"/>
</dbReference>
<keyword evidence="3" id="KW-1133">Transmembrane helix</keyword>
<dbReference type="PROSITE" id="PS50902">
    <property type="entry name" value="FLAVODOXIN_LIKE"/>
    <property type="match status" value="1"/>
</dbReference>
<organism evidence="7 8">
    <name type="scientific">Marinobacter persicus</name>
    <dbReference type="NCBI Taxonomy" id="930118"/>
    <lineage>
        <taxon>Bacteria</taxon>
        <taxon>Pseudomonadati</taxon>
        <taxon>Pseudomonadota</taxon>
        <taxon>Gammaproteobacteria</taxon>
        <taxon>Pseudomonadales</taxon>
        <taxon>Marinobacteraceae</taxon>
        <taxon>Marinobacter</taxon>
    </lineage>
</organism>
<dbReference type="InterPro" id="IPR001433">
    <property type="entry name" value="OxRdtase_FAD/NAD-bd"/>
</dbReference>
<gene>
    <name evidence="7" type="ORF">B0H24_100812</name>
    <name evidence="6" type="ORF">BY455_10812</name>
</gene>
<dbReference type="OrthoDB" id="9816402at2"/>
<dbReference type="Gene3D" id="3.40.50.80">
    <property type="entry name" value="Nucleotide-binding domain of ferredoxin-NADP reductase (FNR) module"/>
    <property type="match status" value="1"/>
</dbReference>
<dbReference type="SUPFAM" id="SSF52218">
    <property type="entry name" value="Flavoproteins"/>
    <property type="match status" value="1"/>
</dbReference>
<evidence type="ECO:0000256" key="3">
    <source>
        <dbReference type="SAM" id="Phobius"/>
    </source>
</evidence>
<dbReference type="InterPro" id="IPR008254">
    <property type="entry name" value="Flavodoxin/NO_synth"/>
</dbReference>
<evidence type="ECO:0000259" key="5">
    <source>
        <dbReference type="PROSITE" id="PS51384"/>
    </source>
</evidence>